<dbReference type="GO" id="GO:0005975">
    <property type="term" value="P:carbohydrate metabolic process"/>
    <property type="evidence" value="ECO:0007669"/>
    <property type="project" value="InterPro"/>
</dbReference>
<dbReference type="InterPro" id="IPR011330">
    <property type="entry name" value="Glyco_hydro/deAcase_b/a-brl"/>
</dbReference>
<dbReference type="CDD" id="cd10958">
    <property type="entry name" value="CE4_NodB_like_2"/>
    <property type="match status" value="1"/>
</dbReference>
<name>A0AAN7SYT0_9EURO</name>
<dbReference type="PROSITE" id="PS51677">
    <property type="entry name" value="NODB"/>
    <property type="match status" value="1"/>
</dbReference>
<evidence type="ECO:0000256" key="4">
    <source>
        <dbReference type="ARBA" id="ARBA00024056"/>
    </source>
</evidence>
<dbReference type="GO" id="GO:0006032">
    <property type="term" value="P:chitin catabolic process"/>
    <property type="evidence" value="ECO:0007669"/>
    <property type="project" value="UniProtKB-KW"/>
</dbReference>
<evidence type="ECO:0000256" key="1">
    <source>
        <dbReference type="ARBA" id="ARBA00001941"/>
    </source>
</evidence>
<evidence type="ECO:0000313" key="8">
    <source>
        <dbReference type="Proteomes" id="UP001309876"/>
    </source>
</evidence>
<keyword evidence="3" id="KW-0170">Cobalt</keyword>
<dbReference type="SUPFAM" id="SSF88713">
    <property type="entry name" value="Glycoside hydrolase/deacetylase"/>
    <property type="match status" value="1"/>
</dbReference>
<keyword evidence="2" id="KW-0624">Polysaccharide degradation</keyword>
<dbReference type="Proteomes" id="UP001309876">
    <property type="component" value="Unassembled WGS sequence"/>
</dbReference>
<comment type="cofactor">
    <cofactor evidence="1">
        <name>Co(2+)</name>
        <dbReference type="ChEBI" id="CHEBI:48828"/>
    </cofactor>
</comment>
<dbReference type="Pfam" id="PF01522">
    <property type="entry name" value="Polysacc_deac_1"/>
    <property type="match status" value="1"/>
</dbReference>
<feature type="domain" description="NodB homology" evidence="6">
    <location>
        <begin position="48"/>
        <end position="230"/>
    </location>
</feature>
<evidence type="ECO:0000259" key="6">
    <source>
        <dbReference type="PROSITE" id="PS51677"/>
    </source>
</evidence>
<sequence>MALLIIFSLAACLLLAPLYVVYKPPTALIRYFQHRWPDVLWHVETTKKVVALTIDDAPSSHTREIVQVLNANNATATFFVVGSQASGQEEVLAELLKNGHELANHAMHDEASKFLSNAELLHQIEAVHTQIEHAYRMANARHSEHRFFRPGSGFFSTRMRQTLSKVDYQIVLGSIYPHDAQIPYWKINAHHILSMLRPGAIIICHDRRSWTVPMLRTVLPEMKRRGYEITTVSELLKQSAR</sequence>
<dbReference type="GO" id="GO:0009272">
    <property type="term" value="P:fungal-type cell wall biogenesis"/>
    <property type="evidence" value="ECO:0007669"/>
    <property type="project" value="UniProtKB-ARBA"/>
</dbReference>
<organism evidence="7 8">
    <name type="scientific">Lithohypha guttulata</name>
    <dbReference type="NCBI Taxonomy" id="1690604"/>
    <lineage>
        <taxon>Eukaryota</taxon>
        <taxon>Fungi</taxon>
        <taxon>Dikarya</taxon>
        <taxon>Ascomycota</taxon>
        <taxon>Pezizomycotina</taxon>
        <taxon>Eurotiomycetes</taxon>
        <taxon>Chaetothyriomycetidae</taxon>
        <taxon>Chaetothyriales</taxon>
        <taxon>Trichomeriaceae</taxon>
        <taxon>Lithohypha</taxon>
    </lineage>
</organism>
<proteinExistence type="predicted"/>
<evidence type="ECO:0000256" key="3">
    <source>
        <dbReference type="ARBA" id="ARBA00023285"/>
    </source>
</evidence>
<accession>A0AAN7SYT0</accession>
<dbReference type="Gene3D" id="3.20.20.370">
    <property type="entry name" value="Glycoside hydrolase/deacetylase"/>
    <property type="match status" value="1"/>
</dbReference>
<protein>
    <recommendedName>
        <fullName evidence="4">chitin deacetylase</fullName>
        <ecNumber evidence="4">3.5.1.41</ecNumber>
    </recommendedName>
</protein>
<gene>
    <name evidence="7" type="ORF">LTR05_006414</name>
</gene>
<dbReference type="EC" id="3.5.1.41" evidence="4"/>
<dbReference type="InterPro" id="IPR050248">
    <property type="entry name" value="Polysacc_deacetylase_ArnD"/>
</dbReference>
<dbReference type="GO" id="GO:0004099">
    <property type="term" value="F:chitin deacetylase activity"/>
    <property type="evidence" value="ECO:0007669"/>
    <property type="project" value="UniProtKB-EC"/>
</dbReference>
<dbReference type="EMBL" id="JAVRRJ010000006">
    <property type="protein sequence ID" value="KAK5083907.1"/>
    <property type="molecule type" value="Genomic_DNA"/>
</dbReference>
<comment type="caution">
    <text evidence="7">The sequence shown here is derived from an EMBL/GenBank/DDBJ whole genome shotgun (WGS) entry which is preliminary data.</text>
</comment>
<evidence type="ECO:0000256" key="5">
    <source>
        <dbReference type="ARBA" id="ARBA00048494"/>
    </source>
</evidence>
<evidence type="ECO:0000256" key="2">
    <source>
        <dbReference type="ARBA" id="ARBA00023024"/>
    </source>
</evidence>
<keyword evidence="8" id="KW-1185">Reference proteome</keyword>
<dbReference type="PANTHER" id="PTHR10587">
    <property type="entry name" value="GLYCOSYL TRANSFERASE-RELATED"/>
    <property type="match status" value="1"/>
</dbReference>
<comment type="catalytic activity">
    <reaction evidence="5">
        <text>[(1-&gt;4)-N-acetyl-beta-D-glucosaminyl](n) + n H2O = chitosan + n acetate</text>
        <dbReference type="Rhea" id="RHEA:10464"/>
        <dbReference type="Rhea" id="RHEA-COMP:9593"/>
        <dbReference type="Rhea" id="RHEA-COMP:9597"/>
        <dbReference type="ChEBI" id="CHEBI:15377"/>
        <dbReference type="ChEBI" id="CHEBI:17029"/>
        <dbReference type="ChEBI" id="CHEBI:30089"/>
        <dbReference type="ChEBI" id="CHEBI:57704"/>
        <dbReference type="EC" id="3.5.1.41"/>
    </reaction>
    <physiologicalReaction direction="left-to-right" evidence="5">
        <dbReference type="Rhea" id="RHEA:10465"/>
    </physiologicalReaction>
</comment>
<keyword evidence="2" id="KW-0146">Chitin degradation</keyword>
<dbReference type="AlphaFoldDB" id="A0AAN7SYT0"/>
<keyword evidence="2" id="KW-0119">Carbohydrate metabolism</keyword>
<dbReference type="PANTHER" id="PTHR10587:SF137">
    <property type="entry name" value="4-DEOXY-4-FORMAMIDO-L-ARABINOSE-PHOSPHOUNDECAPRENOL DEFORMYLASE ARND-RELATED"/>
    <property type="match status" value="1"/>
</dbReference>
<evidence type="ECO:0000313" key="7">
    <source>
        <dbReference type="EMBL" id="KAK5083907.1"/>
    </source>
</evidence>
<dbReference type="InterPro" id="IPR002509">
    <property type="entry name" value="NODB_dom"/>
</dbReference>
<reference evidence="7 8" key="1">
    <citation type="submission" date="2023-08" db="EMBL/GenBank/DDBJ databases">
        <title>Black Yeasts Isolated from many extreme environments.</title>
        <authorList>
            <person name="Coleine C."/>
            <person name="Stajich J.E."/>
            <person name="Selbmann L."/>
        </authorList>
    </citation>
    <scope>NUCLEOTIDE SEQUENCE [LARGE SCALE GENOMIC DNA]</scope>
    <source>
        <strain evidence="7 8">CCFEE 5910</strain>
    </source>
</reference>